<dbReference type="AlphaFoldDB" id="A0A6L9G089"/>
<gene>
    <name evidence="3" type="ORF">GT020_04195</name>
</gene>
<evidence type="ECO:0000259" key="2">
    <source>
        <dbReference type="Pfam" id="PF00496"/>
    </source>
</evidence>
<protein>
    <submittedName>
        <fullName evidence="3">ABC transporter substrate-binding protein</fullName>
    </submittedName>
</protein>
<sequence length="548" mass="58734">MRISHASKAVALSAALALTLSACGGGSSETPEGNGDAQAGDTSYVVSANTTEPQNGLLPANTNEVGGGRVMDLIFTGLVSYTADGKTQNELAESIETTDSQNYTIKIKSGQTFSDGSPVTAASFVDAWNFGAAAKNAQLNSYFFESIKGYKEVSAENAKKDTMEGLKVVDDTTFTVELSQPESDFPLRLGYTAFFPLPEAAFEDPKAFGEKPVGNGPYTLAEWNHDVNLKLEVNEKYDGPRKAQNGGIDFKVYQSTDSAYQDLISGNLDVLDQVPPSQLASYQSDLGDRSVNSPYAGNATITIPGYLDHFKQGEEGNLRRAAISQAIDRQLVIDKVYQGGKVIAKDFTAPVIDGYSDSIPGSEVLTFNAEAAKKAWADADAISKWDADAELSIGYNVDGAGNKEYVEAVVNQLKNNLGINAVAKPYSSFKELREQVTERKMTGGFRTGWQADYPSLYNFLGALYGTGAGSNDGDYSNKEFDAKLKEGLAATDPAAGAGIFNQAQEILMKDLPAIPLWYQAVQGGWSENVSNVEFGWNGVPLYNEIAGK</sequence>
<dbReference type="Pfam" id="PF00496">
    <property type="entry name" value="SBP_bac_5"/>
    <property type="match status" value="1"/>
</dbReference>
<dbReference type="GO" id="GO:0015833">
    <property type="term" value="P:peptide transport"/>
    <property type="evidence" value="ECO:0007669"/>
    <property type="project" value="TreeGrafter"/>
</dbReference>
<feature type="domain" description="Solute-binding protein family 5" evidence="2">
    <location>
        <begin position="88"/>
        <end position="470"/>
    </location>
</feature>
<proteinExistence type="predicted"/>
<feature type="signal peptide" evidence="1">
    <location>
        <begin position="1"/>
        <end position="24"/>
    </location>
</feature>
<dbReference type="PANTHER" id="PTHR30290:SF83">
    <property type="entry name" value="ABC TRANSPORTER SUBSTRATE-BINDING PROTEIN"/>
    <property type="match status" value="1"/>
</dbReference>
<dbReference type="InterPro" id="IPR039424">
    <property type="entry name" value="SBP_5"/>
</dbReference>
<evidence type="ECO:0000313" key="4">
    <source>
        <dbReference type="Proteomes" id="UP000477543"/>
    </source>
</evidence>
<reference evidence="3 4" key="1">
    <citation type="submission" date="2020-01" db="EMBL/GenBank/DDBJ databases">
        <title>Glutamicibacter soli M275.</title>
        <authorList>
            <person name="Meng X."/>
        </authorList>
    </citation>
    <scope>NUCLEOTIDE SEQUENCE [LARGE SCALE GENOMIC DNA]</scope>
    <source>
        <strain evidence="3 4">M275</strain>
    </source>
</reference>
<evidence type="ECO:0000313" key="3">
    <source>
        <dbReference type="EMBL" id="NAZ15272.1"/>
    </source>
</evidence>
<feature type="chain" id="PRO_5038380965" evidence="1">
    <location>
        <begin position="25"/>
        <end position="548"/>
    </location>
</feature>
<dbReference type="Gene3D" id="3.90.76.10">
    <property type="entry name" value="Dipeptide-binding Protein, Domain 1"/>
    <property type="match status" value="1"/>
</dbReference>
<accession>A0A6L9G089</accession>
<dbReference type="RefSeq" id="WP_161447549.1">
    <property type="nucleotide sequence ID" value="NZ_WYDN01000003.1"/>
</dbReference>
<dbReference type="Gene3D" id="3.40.190.10">
    <property type="entry name" value="Periplasmic binding protein-like II"/>
    <property type="match status" value="1"/>
</dbReference>
<dbReference type="InterPro" id="IPR030678">
    <property type="entry name" value="Peptide/Ni-bd"/>
</dbReference>
<dbReference type="GO" id="GO:0042597">
    <property type="term" value="C:periplasmic space"/>
    <property type="evidence" value="ECO:0007669"/>
    <property type="project" value="UniProtKB-ARBA"/>
</dbReference>
<dbReference type="Gene3D" id="3.10.105.10">
    <property type="entry name" value="Dipeptide-binding Protein, Domain 3"/>
    <property type="match status" value="1"/>
</dbReference>
<dbReference type="InterPro" id="IPR000914">
    <property type="entry name" value="SBP_5_dom"/>
</dbReference>
<organism evidence="3 4">
    <name type="scientific">Glutamicibacter soli</name>
    <dbReference type="NCBI Taxonomy" id="453836"/>
    <lineage>
        <taxon>Bacteria</taxon>
        <taxon>Bacillati</taxon>
        <taxon>Actinomycetota</taxon>
        <taxon>Actinomycetes</taxon>
        <taxon>Micrococcales</taxon>
        <taxon>Micrococcaceae</taxon>
        <taxon>Glutamicibacter</taxon>
    </lineage>
</organism>
<dbReference type="SUPFAM" id="SSF53850">
    <property type="entry name" value="Periplasmic binding protein-like II"/>
    <property type="match status" value="1"/>
</dbReference>
<name>A0A6L9G089_9MICC</name>
<dbReference type="PIRSF" id="PIRSF002741">
    <property type="entry name" value="MppA"/>
    <property type="match status" value="1"/>
</dbReference>
<dbReference type="PANTHER" id="PTHR30290">
    <property type="entry name" value="PERIPLASMIC BINDING COMPONENT OF ABC TRANSPORTER"/>
    <property type="match status" value="1"/>
</dbReference>
<dbReference type="CDD" id="cd00995">
    <property type="entry name" value="PBP2_NikA_DppA_OppA_like"/>
    <property type="match status" value="1"/>
</dbReference>
<comment type="caution">
    <text evidence="3">The sequence shown here is derived from an EMBL/GenBank/DDBJ whole genome shotgun (WGS) entry which is preliminary data.</text>
</comment>
<evidence type="ECO:0000256" key="1">
    <source>
        <dbReference type="SAM" id="SignalP"/>
    </source>
</evidence>
<dbReference type="GO" id="GO:1904680">
    <property type="term" value="F:peptide transmembrane transporter activity"/>
    <property type="evidence" value="ECO:0007669"/>
    <property type="project" value="TreeGrafter"/>
</dbReference>
<dbReference type="PROSITE" id="PS51257">
    <property type="entry name" value="PROKAR_LIPOPROTEIN"/>
    <property type="match status" value="1"/>
</dbReference>
<dbReference type="Proteomes" id="UP000477543">
    <property type="component" value="Unassembled WGS sequence"/>
</dbReference>
<dbReference type="GO" id="GO:0043190">
    <property type="term" value="C:ATP-binding cassette (ABC) transporter complex"/>
    <property type="evidence" value="ECO:0007669"/>
    <property type="project" value="InterPro"/>
</dbReference>
<dbReference type="EMBL" id="WYDN01000003">
    <property type="protein sequence ID" value="NAZ15272.1"/>
    <property type="molecule type" value="Genomic_DNA"/>
</dbReference>
<keyword evidence="1" id="KW-0732">Signal</keyword>